<dbReference type="Gene3D" id="3.40.1110.10">
    <property type="entry name" value="Calcium-transporting ATPase, cytoplasmic domain N"/>
    <property type="match status" value="1"/>
</dbReference>
<dbReference type="AlphaFoldDB" id="A0AAU9MH12"/>
<keyword evidence="2" id="KW-1185">Reference proteome</keyword>
<proteinExistence type="predicted"/>
<protein>
    <submittedName>
        <fullName evidence="1">Uncharacterized protein</fullName>
    </submittedName>
</protein>
<gene>
    <name evidence="1" type="ORF">LVIROSA_LOCUS10687</name>
</gene>
<evidence type="ECO:0000313" key="1">
    <source>
        <dbReference type="EMBL" id="CAH1423409.1"/>
    </source>
</evidence>
<name>A0AAU9MH12_9ASTR</name>
<sequence>MDIDGQLIPLNEEKVEYFKKAIEDMAFGSLHCVAIAYTPCEPETVPTCEDELAQWELAEDDLVLLEIFSLKRCPCPCHQRD</sequence>
<dbReference type="SUPFAM" id="SSF81660">
    <property type="entry name" value="Metal cation-transporting ATPase, ATP-binding domain N"/>
    <property type="match status" value="1"/>
</dbReference>
<dbReference type="InterPro" id="IPR023299">
    <property type="entry name" value="ATPase_P-typ_cyto_dom_N"/>
</dbReference>
<dbReference type="Proteomes" id="UP001157418">
    <property type="component" value="Unassembled WGS sequence"/>
</dbReference>
<dbReference type="EMBL" id="CAKMRJ010001112">
    <property type="protein sequence ID" value="CAH1423409.1"/>
    <property type="molecule type" value="Genomic_DNA"/>
</dbReference>
<evidence type="ECO:0000313" key="2">
    <source>
        <dbReference type="Proteomes" id="UP001157418"/>
    </source>
</evidence>
<accession>A0AAU9MH12</accession>
<dbReference type="GO" id="GO:0000166">
    <property type="term" value="F:nucleotide binding"/>
    <property type="evidence" value="ECO:0007669"/>
    <property type="project" value="InterPro"/>
</dbReference>
<reference evidence="1 2" key="1">
    <citation type="submission" date="2022-01" db="EMBL/GenBank/DDBJ databases">
        <authorList>
            <person name="Xiong W."/>
            <person name="Schranz E."/>
        </authorList>
    </citation>
    <scope>NUCLEOTIDE SEQUENCE [LARGE SCALE GENOMIC DNA]</scope>
</reference>
<comment type="caution">
    <text evidence="1">The sequence shown here is derived from an EMBL/GenBank/DDBJ whole genome shotgun (WGS) entry which is preliminary data.</text>
</comment>
<dbReference type="Pfam" id="PF13246">
    <property type="entry name" value="Cation_ATPase"/>
    <property type="match status" value="1"/>
</dbReference>
<organism evidence="1 2">
    <name type="scientific">Lactuca virosa</name>
    <dbReference type="NCBI Taxonomy" id="75947"/>
    <lineage>
        <taxon>Eukaryota</taxon>
        <taxon>Viridiplantae</taxon>
        <taxon>Streptophyta</taxon>
        <taxon>Embryophyta</taxon>
        <taxon>Tracheophyta</taxon>
        <taxon>Spermatophyta</taxon>
        <taxon>Magnoliopsida</taxon>
        <taxon>eudicotyledons</taxon>
        <taxon>Gunneridae</taxon>
        <taxon>Pentapetalae</taxon>
        <taxon>asterids</taxon>
        <taxon>campanulids</taxon>
        <taxon>Asterales</taxon>
        <taxon>Asteraceae</taxon>
        <taxon>Cichorioideae</taxon>
        <taxon>Cichorieae</taxon>
        <taxon>Lactucinae</taxon>
        <taxon>Lactuca</taxon>
    </lineage>
</organism>